<keyword evidence="1" id="KW-0732">Signal</keyword>
<reference evidence="3" key="1">
    <citation type="submission" date="2016-10" db="EMBL/GenBank/DDBJ databases">
        <authorList>
            <person name="Varghese N."/>
            <person name="Submissions S."/>
        </authorList>
    </citation>
    <scope>NUCLEOTIDE SEQUENCE [LARGE SCALE GENOMIC DNA]</scope>
    <source>
        <strain evidence="3">Z-7934</strain>
    </source>
</reference>
<dbReference type="RefSeq" id="WP_093373011.1">
    <property type="nucleotide sequence ID" value="NZ_FOQA01000008.1"/>
</dbReference>
<name>A0A1I3G5F8_9FIRM</name>
<keyword evidence="3" id="KW-1185">Reference proteome</keyword>
<gene>
    <name evidence="2" type="ORF">SAMN05192551_10816</name>
</gene>
<sequence>MRRYIAILVLVCLLIPLSACKNSSRNEIRVNKNIILQRGFNISSDSTELNTSAKGTVFIKEVEGNPEEVQIVASIEIDTNDRSGVTFYIAKDWSISNITSSYPENESQRIPADYIDIWTTSDPEPEWSNRIEIGRDRNYVPTIGGTGTIVIDLILDKEVATKPETFNIMVAVGSDEKEGVKIIETDNTQISIPLTND</sequence>
<evidence type="ECO:0000313" key="2">
    <source>
        <dbReference type="EMBL" id="SFI18719.1"/>
    </source>
</evidence>
<evidence type="ECO:0000313" key="3">
    <source>
        <dbReference type="Proteomes" id="UP000199287"/>
    </source>
</evidence>
<organism evidence="2 3">
    <name type="scientific">Tindallia magadiensis</name>
    <dbReference type="NCBI Taxonomy" id="69895"/>
    <lineage>
        <taxon>Bacteria</taxon>
        <taxon>Bacillati</taxon>
        <taxon>Bacillota</taxon>
        <taxon>Clostridia</taxon>
        <taxon>Peptostreptococcales</taxon>
        <taxon>Tindalliaceae</taxon>
        <taxon>Tindallia</taxon>
    </lineage>
</organism>
<protein>
    <submittedName>
        <fullName evidence="2">Uncharacterized protein</fullName>
    </submittedName>
</protein>
<dbReference type="EMBL" id="FOQA01000008">
    <property type="protein sequence ID" value="SFI18719.1"/>
    <property type="molecule type" value="Genomic_DNA"/>
</dbReference>
<dbReference type="OrthoDB" id="2611155at2"/>
<feature type="chain" id="PRO_5011492912" evidence="1">
    <location>
        <begin position="22"/>
        <end position="197"/>
    </location>
</feature>
<evidence type="ECO:0000256" key="1">
    <source>
        <dbReference type="SAM" id="SignalP"/>
    </source>
</evidence>
<dbReference type="AlphaFoldDB" id="A0A1I3G5F8"/>
<dbReference type="Proteomes" id="UP000199287">
    <property type="component" value="Unassembled WGS sequence"/>
</dbReference>
<proteinExistence type="predicted"/>
<feature type="signal peptide" evidence="1">
    <location>
        <begin position="1"/>
        <end position="21"/>
    </location>
</feature>
<accession>A0A1I3G5F8</accession>